<dbReference type="InterPro" id="IPR011250">
    <property type="entry name" value="OMP/PagP_B-barrel"/>
</dbReference>
<name>A0ABV7UU12_9GAMM</name>
<dbReference type="InterPro" id="IPR005618">
    <property type="entry name" value="OMPW"/>
</dbReference>
<dbReference type="RefSeq" id="WP_386709046.1">
    <property type="nucleotide sequence ID" value="NZ_JBHRYF010000008.1"/>
</dbReference>
<sequence length="213" mass="21889">MLSIRTLTLALAATAALAPAAFAQDTDGDTASGKRFSVVGGYSLTEPTRNPVVDGNLTKAEGEGTPTLSAAWNITDNISVEAWGADKAGYRVSTGGNKTASIDGQAYSLSGQYHFGAADNTLRPFVGLGYHETNYSNEKAADTGALAGNRIGVETAKGAVATVGVDVNINPTWFARADARYFDGDGDISVDGAKAGTTEFNPVMVGVGIGARF</sequence>
<dbReference type="Pfam" id="PF03922">
    <property type="entry name" value="OmpW"/>
    <property type="match status" value="1"/>
</dbReference>
<dbReference type="SUPFAM" id="SSF56925">
    <property type="entry name" value="OMPA-like"/>
    <property type="match status" value="1"/>
</dbReference>
<evidence type="ECO:0000313" key="3">
    <source>
        <dbReference type="Proteomes" id="UP001595724"/>
    </source>
</evidence>
<feature type="chain" id="PRO_5045769980" evidence="1">
    <location>
        <begin position="24"/>
        <end position="213"/>
    </location>
</feature>
<evidence type="ECO:0000313" key="2">
    <source>
        <dbReference type="EMBL" id="MFC3660134.1"/>
    </source>
</evidence>
<comment type="caution">
    <text evidence="2">The sequence shown here is derived from an EMBL/GenBank/DDBJ whole genome shotgun (WGS) entry which is preliminary data.</text>
</comment>
<dbReference type="PANTHER" id="PTHR36920">
    <property type="match status" value="1"/>
</dbReference>
<evidence type="ECO:0000256" key="1">
    <source>
        <dbReference type="SAM" id="SignalP"/>
    </source>
</evidence>
<gene>
    <name evidence="2" type="ORF">ACFOM9_08665</name>
</gene>
<dbReference type="Proteomes" id="UP001595724">
    <property type="component" value="Unassembled WGS sequence"/>
</dbReference>
<feature type="signal peptide" evidence="1">
    <location>
        <begin position="1"/>
        <end position="23"/>
    </location>
</feature>
<proteinExistence type="predicted"/>
<keyword evidence="1" id="KW-0732">Signal</keyword>
<keyword evidence="3" id="KW-1185">Reference proteome</keyword>
<organism evidence="2 3">
    <name type="scientific">Luteimonas notoginsengisoli</name>
    <dbReference type="NCBI Taxonomy" id="1578200"/>
    <lineage>
        <taxon>Bacteria</taxon>
        <taxon>Pseudomonadati</taxon>
        <taxon>Pseudomonadota</taxon>
        <taxon>Gammaproteobacteria</taxon>
        <taxon>Lysobacterales</taxon>
        <taxon>Lysobacteraceae</taxon>
        <taxon>Luteimonas</taxon>
    </lineage>
</organism>
<dbReference type="PANTHER" id="PTHR36920:SF1">
    <property type="entry name" value="OUTER MEMBRANE PROTEIN W"/>
    <property type="match status" value="1"/>
</dbReference>
<accession>A0ABV7UU12</accession>
<reference evidence="3" key="1">
    <citation type="journal article" date="2019" name="Int. J. Syst. Evol. Microbiol.">
        <title>The Global Catalogue of Microorganisms (GCM) 10K type strain sequencing project: providing services to taxonomists for standard genome sequencing and annotation.</title>
        <authorList>
            <consortium name="The Broad Institute Genomics Platform"/>
            <consortium name="The Broad Institute Genome Sequencing Center for Infectious Disease"/>
            <person name="Wu L."/>
            <person name="Ma J."/>
        </authorList>
    </citation>
    <scope>NUCLEOTIDE SEQUENCE [LARGE SCALE GENOMIC DNA]</scope>
    <source>
        <strain evidence="3">KCTC 42211</strain>
    </source>
</reference>
<dbReference type="EMBL" id="JBHRYF010000008">
    <property type="protein sequence ID" value="MFC3660134.1"/>
    <property type="molecule type" value="Genomic_DNA"/>
</dbReference>
<protein>
    <submittedName>
        <fullName evidence="2">OmpW family protein</fullName>
    </submittedName>
</protein>
<dbReference type="Gene3D" id="2.40.160.20">
    <property type="match status" value="1"/>
</dbReference>